<evidence type="ECO:0008006" key="3">
    <source>
        <dbReference type="Google" id="ProtNLM"/>
    </source>
</evidence>
<evidence type="ECO:0000313" key="2">
    <source>
        <dbReference type="Proteomes" id="UP001215598"/>
    </source>
</evidence>
<gene>
    <name evidence="1" type="ORF">B0H16DRAFT_1746430</name>
</gene>
<dbReference type="EMBL" id="JARKIB010000441">
    <property type="protein sequence ID" value="KAJ7707880.1"/>
    <property type="molecule type" value="Genomic_DNA"/>
</dbReference>
<dbReference type="SUPFAM" id="SSF52047">
    <property type="entry name" value="RNI-like"/>
    <property type="match status" value="1"/>
</dbReference>
<sequence>MSFTAIPRHAVDLPIFSSPFSVLPHILSADKMPFGAAFPESIFILMLCYWPLVAGLRRLPSIPTELWASILDLVLSDRMESFASYNAGVAILCSCSPEWDFFIKDSVRFWTQFNLTCRSSVSEVEAQVFYVSRKTCPIDINILFDIDDPRTPTFQYSGLIDEDALARNLVIVTSCLVAVIPTVARWRRVRLSSTTDCFMATILRIFRDVPAPNMLSLLLYCPAYRAERSCDPLFMTPPRLFAGTMPSLAYLHLWNTTLPWGDSDYFGSIHAMEFGDAPGDAWPTAESLTASLVASATLTYLKFGGGGVMLPDKIDIPSFSLPVLQSITILHWSECDTILRFLAYGAYPILHHMTFTHLDDTAWTAVFATGLLRQLRSITISGWVTDLRHMDQLLRSIDRVRCIDIRGAHPQVYFAALASQPSLCPNLCHLSVGNVVLTNMLEYLARRADTDLTRLREVDYHHHLEHMGPETASLLSDIRAVVSEFNFIPSLEEDED</sequence>
<dbReference type="InterPro" id="IPR032675">
    <property type="entry name" value="LRR_dom_sf"/>
</dbReference>
<dbReference type="Gene3D" id="3.80.10.10">
    <property type="entry name" value="Ribonuclease Inhibitor"/>
    <property type="match status" value="1"/>
</dbReference>
<dbReference type="AlphaFoldDB" id="A0AAD7GYK1"/>
<protein>
    <recommendedName>
        <fullName evidence="3">F-box domain-containing protein</fullName>
    </recommendedName>
</protein>
<dbReference type="Proteomes" id="UP001215598">
    <property type="component" value="Unassembled WGS sequence"/>
</dbReference>
<comment type="caution">
    <text evidence="1">The sequence shown here is derived from an EMBL/GenBank/DDBJ whole genome shotgun (WGS) entry which is preliminary data.</text>
</comment>
<evidence type="ECO:0000313" key="1">
    <source>
        <dbReference type="EMBL" id="KAJ7707880.1"/>
    </source>
</evidence>
<reference evidence="1" key="1">
    <citation type="submission" date="2023-03" db="EMBL/GenBank/DDBJ databases">
        <title>Massive genome expansion in bonnet fungi (Mycena s.s.) driven by repeated elements and novel gene families across ecological guilds.</title>
        <authorList>
            <consortium name="Lawrence Berkeley National Laboratory"/>
            <person name="Harder C.B."/>
            <person name="Miyauchi S."/>
            <person name="Viragh M."/>
            <person name="Kuo A."/>
            <person name="Thoen E."/>
            <person name="Andreopoulos B."/>
            <person name="Lu D."/>
            <person name="Skrede I."/>
            <person name="Drula E."/>
            <person name="Henrissat B."/>
            <person name="Morin E."/>
            <person name="Kohler A."/>
            <person name="Barry K."/>
            <person name="LaButti K."/>
            <person name="Morin E."/>
            <person name="Salamov A."/>
            <person name="Lipzen A."/>
            <person name="Mereny Z."/>
            <person name="Hegedus B."/>
            <person name="Baldrian P."/>
            <person name="Stursova M."/>
            <person name="Weitz H."/>
            <person name="Taylor A."/>
            <person name="Grigoriev I.V."/>
            <person name="Nagy L.G."/>
            <person name="Martin F."/>
            <person name="Kauserud H."/>
        </authorList>
    </citation>
    <scope>NUCLEOTIDE SEQUENCE</scope>
    <source>
        <strain evidence="1">CBHHK182m</strain>
    </source>
</reference>
<keyword evidence="2" id="KW-1185">Reference proteome</keyword>
<proteinExistence type="predicted"/>
<accession>A0AAD7GYK1</accession>
<name>A0AAD7GYK1_9AGAR</name>
<organism evidence="1 2">
    <name type="scientific">Mycena metata</name>
    <dbReference type="NCBI Taxonomy" id="1033252"/>
    <lineage>
        <taxon>Eukaryota</taxon>
        <taxon>Fungi</taxon>
        <taxon>Dikarya</taxon>
        <taxon>Basidiomycota</taxon>
        <taxon>Agaricomycotina</taxon>
        <taxon>Agaricomycetes</taxon>
        <taxon>Agaricomycetidae</taxon>
        <taxon>Agaricales</taxon>
        <taxon>Marasmiineae</taxon>
        <taxon>Mycenaceae</taxon>
        <taxon>Mycena</taxon>
    </lineage>
</organism>